<evidence type="ECO:0000256" key="1">
    <source>
        <dbReference type="SAM" id="Phobius"/>
    </source>
</evidence>
<evidence type="ECO:0000259" key="2">
    <source>
        <dbReference type="PROSITE" id="PS50866"/>
    </source>
</evidence>
<feature type="domain" description="GOLD" evidence="2">
    <location>
        <begin position="62"/>
        <end position="157"/>
    </location>
</feature>
<accession>A0A124EBG3</accession>
<dbReference type="InterPro" id="IPR009038">
    <property type="entry name" value="GOLD_dom"/>
</dbReference>
<proteinExistence type="predicted"/>
<sequence length="267" mass="30512">MSDEIPSLKKVAEPRSLKPPSGIRVSKRRVRTWGVLLAWFMIGLVLFGVGMAYWKDYSPGPSKSYYFTVLPKDMRELQWETSGESYLVINGTVQGGNNDIRVFVVDAGTGQTVKDYGRLIGQFSIEFKPPREGKYIIKFDNSFSTLISKKVAVVAQVYTPDVNWWALEMAFVGIIIAVLMIVLMIIGNAPILTIDDGEAVYEFQPWYWGKLKIRVNGIEVPERVDKHAAFKIGPNDEHTLEIERKFSWTWTWQWIFKVDGREVGRLP</sequence>
<keyword evidence="1" id="KW-0812">Transmembrane</keyword>
<comment type="caution">
    <text evidence="3">The sequence shown here is derived from an EMBL/GenBank/DDBJ whole genome shotgun (WGS) entry which is preliminary data.</text>
</comment>
<dbReference type="InterPro" id="IPR036598">
    <property type="entry name" value="GOLD_dom_sf"/>
</dbReference>
<dbReference type="RefSeq" id="WP_058938419.1">
    <property type="nucleotide sequence ID" value="NZ_LLYW01000013.1"/>
</dbReference>
<keyword evidence="4" id="KW-1185">Reference proteome</keyword>
<dbReference type="Gene3D" id="2.60.120.680">
    <property type="entry name" value="GOLD domain"/>
    <property type="match status" value="1"/>
</dbReference>
<gene>
    <name evidence="3" type="ORF">APY94_04055</name>
</gene>
<feature type="transmembrane region" description="Helical" evidence="1">
    <location>
        <begin position="33"/>
        <end position="54"/>
    </location>
</feature>
<reference evidence="3 4" key="1">
    <citation type="submission" date="2015-10" db="EMBL/GenBank/DDBJ databases">
        <title>Draft genome sequence of Thermococcus celericrescens strain DSM 17994.</title>
        <authorList>
            <person name="Hong S.-J."/>
            <person name="Park C.-E."/>
            <person name="Shin J.-H."/>
        </authorList>
    </citation>
    <scope>NUCLEOTIDE SEQUENCE [LARGE SCALE GENOMIC DNA]</scope>
    <source>
        <strain evidence="3 4">DSM 17994</strain>
    </source>
</reference>
<dbReference type="OrthoDB" id="90406at2157"/>
<dbReference type="PROSITE" id="PS50866">
    <property type="entry name" value="GOLD"/>
    <property type="match status" value="1"/>
</dbReference>
<keyword evidence="1" id="KW-0472">Membrane</keyword>
<evidence type="ECO:0000313" key="4">
    <source>
        <dbReference type="Proteomes" id="UP000053462"/>
    </source>
</evidence>
<dbReference type="SUPFAM" id="SSF101576">
    <property type="entry name" value="Supernatant protein factor (SPF), C-terminal domain"/>
    <property type="match status" value="1"/>
</dbReference>
<keyword evidence="1" id="KW-1133">Transmembrane helix</keyword>
<name>A0A124EBG3_9EURY</name>
<protein>
    <recommendedName>
        <fullName evidence="2">GOLD domain-containing protein</fullName>
    </recommendedName>
</protein>
<feature type="transmembrane region" description="Helical" evidence="1">
    <location>
        <begin position="164"/>
        <end position="186"/>
    </location>
</feature>
<dbReference type="EMBL" id="LLYW01000013">
    <property type="protein sequence ID" value="KUH33911.1"/>
    <property type="molecule type" value="Genomic_DNA"/>
</dbReference>
<evidence type="ECO:0000313" key="3">
    <source>
        <dbReference type="EMBL" id="KUH33911.1"/>
    </source>
</evidence>
<dbReference type="Proteomes" id="UP000053462">
    <property type="component" value="Unassembled WGS sequence"/>
</dbReference>
<organism evidence="3 4">
    <name type="scientific">Thermococcus celericrescens</name>
    <dbReference type="NCBI Taxonomy" id="227598"/>
    <lineage>
        <taxon>Archaea</taxon>
        <taxon>Methanobacteriati</taxon>
        <taxon>Methanobacteriota</taxon>
        <taxon>Thermococci</taxon>
        <taxon>Thermococcales</taxon>
        <taxon>Thermococcaceae</taxon>
        <taxon>Thermococcus</taxon>
    </lineage>
</organism>
<dbReference type="AlphaFoldDB" id="A0A124EBG3"/>